<protein>
    <submittedName>
        <fullName evidence="2">Uncharacterized protein</fullName>
    </submittedName>
</protein>
<dbReference type="AlphaFoldDB" id="A0A6V8PVM8"/>
<reference evidence="2 3" key="1">
    <citation type="journal article" date="2020" name="Front. Microbiol.">
        <title>Single-cell genomics of novel Actinobacteria with the Wood-Ljungdahl pathway discovered in a serpentinizing system.</title>
        <authorList>
            <person name="Merino N."/>
            <person name="Kawai M."/>
            <person name="Boyd E.S."/>
            <person name="Colman D.R."/>
            <person name="McGlynn S.E."/>
            <person name="Nealson K.H."/>
            <person name="Kurokawa K."/>
            <person name="Hongoh Y."/>
        </authorList>
    </citation>
    <scope>NUCLEOTIDE SEQUENCE [LARGE SCALE GENOMIC DNA]</scope>
    <source>
        <strain evidence="2 3">S43</strain>
    </source>
</reference>
<comment type="caution">
    <text evidence="2">The sequence shown here is derived from an EMBL/GenBank/DDBJ whole genome shotgun (WGS) entry which is preliminary data.</text>
</comment>
<gene>
    <name evidence="2" type="ORF">HKBW3S43_01691</name>
</gene>
<accession>A0A6V8PVM8</accession>
<dbReference type="Proteomes" id="UP000576480">
    <property type="component" value="Unassembled WGS sequence"/>
</dbReference>
<sequence length="40" mass="4628">FEKVLEVLKHLKKEGTARPLGDPRRNQWEVSAGALREGRR</sequence>
<dbReference type="EMBL" id="BLSB01000281">
    <property type="protein sequence ID" value="GFP35904.1"/>
    <property type="molecule type" value="Genomic_DNA"/>
</dbReference>
<feature type="compositionally biased region" description="Basic and acidic residues" evidence="1">
    <location>
        <begin position="16"/>
        <end position="27"/>
    </location>
</feature>
<name>A0A6V8PVM8_9ACTN</name>
<feature type="region of interest" description="Disordered" evidence="1">
    <location>
        <begin position="16"/>
        <end position="40"/>
    </location>
</feature>
<evidence type="ECO:0000313" key="2">
    <source>
        <dbReference type="EMBL" id="GFP35904.1"/>
    </source>
</evidence>
<feature type="non-terminal residue" evidence="2">
    <location>
        <position position="1"/>
    </location>
</feature>
<organism evidence="2 3">
    <name type="scientific">Candidatus Hakubella thermalkaliphila</name>
    <dbReference type="NCBI Taxonomy" id="2754717"/>
    <lineage>
        <taxon>Bacteria</taxon>
        <taxon>Bacillati</taxon>
        <taxon>Actinomycetota</taxon>
        <taxon>Actinomycetota incertae sedis</taxon>
        <taxon>Candidatus Hakubellales</taxon>
        <taxon>Candidatus Hakubellaceae</taxon>
        <taxon>Candidatus Hakubella</taxon>
    </lineage>
</organism>
<proteinExistence type="predicted"/>
<evidence type="ECO:0000256" key="1">
    <source>
        <dbReference type="SAM" id="MobiDB-lite"/>
    </source>
</evidence>
<evidence type="ECO:0000313" key="3">
    <source>
        <dbReference type="Proteomes" id="UP000576480"/>
    </source>
</evidence>